<reference evidence="1" key="1">
    <citation type="submission" date="2019-08" db="EMBL/GenBank/DDBJ databases">
        <authorList>
            <person name="Kucharzyk K."/>
            <person name="Murdoch R.W."/>
            <person name="Higgins S."/>
            <person name="Loffler F."/>
        </authorList>
    </citation>
    <scope>NUCLEOTIDE SEQUENCE</scope>
</reference>
<evidence type="ECO:0000313" key="1">
    <source>
        <dbReference type="EMBL" id="MPM61720.1"/>
    </source>
</evidence>
<comment type="caution">
    <text evidence="1">The sequence shown here is derived from an EMBL/GenBank/DDBJ whole genome shotgun (WGS) entry which is preliminary data.</text>
</comment>
<organism evidence="1">
    <name type="scientific">bioreactor metagenome</name>
    <dbReference type="NCBI Taxonomy" id="1076179"/>
    <lineage>
        <taxon>unclassified sequences</taxon>
        <taxon>metagenomes</taxon>
        <taxon>ecological metagenomes</taxon>
    </lineage>
</organism>
<sequence length="43" mass="4834">MALEGGNAVLEIEFHSLGSQVLLHLCCQIVVDDVHHLLECFHY</sequence>
<accession>A0A645B8E9</accession>
<gene>
    <name evidence="1" type="ORF">SDC9_108580</name>
</gene>
<dbReference type="EMBL" id="VSSQ01018493">
    <property type="protein sequence ID" value="MPM61720.1"/>
    <property type="molecule type" value="Genomic_DNA"/>
</dbReference>
<proteinExistence type="predicted"/>
<protein>
    <submittedName>
        <fullName evidence="1">Uncharacterized protein</fullName>
    </submittedName>
</protein>
<dbReference type="AlphaFoldDB" id="A0A645B8E9"/>
<name>A0A645B8E9_9ZZZZ</name>